<dbReference type="EMBL" id="GBXM01055990">
    <property type="protein sequence ID" value="JAH52587.1"/>
    <property type="molecule type" value="Transcribed_RNA"/>
</dbReference>
<protein>
    <submittedName>
        <fullName evidence="1">Uncharacterized protein</fullName>
    </submittedName>
</protein>
<proteinExistence type="predicted"/>
<evidence type="ECO:0000313" key="1">
    <source>
        <dbReference type="EMBL" id="JAH52587.1"/>
    </source>
</evidence>
<reference evidence="1" key="1">
    <citation type="submission" date="2014-11" db="EMBL/GenBank/DDBJ databases">
        <authorList>
            <person name="Amaro Gonzalez C."/>
        </authorList>
    </citation>
    <scope>NUCLEOTIDE SEQUENCE</scope>
</reference>
<name>A0A0E9TGJ7_ANGAN</name>
<sequence>MLLSIRKDRFCSCFKENNLQAHSVLFPVRPQIA</sequence>
<accession>A0A0E9TGJ7</accession>
<dbReference type="AlphaFoldDB" id="A0A0E9TGJ7"/>
<organism evidence="1">
    <name type="scientific">Anguilla anguilla</name>
    <name type="common">European freshwater eel</name>
    <name type="synonym">Muraena anguilla</name>
    <dbReference type="NCBI Taxonomy" id="7936"/>
    <lineage>
        <taxon>Eukaryota</taxon>
        <taxon>Metazoa</taxon>
        <taxon>Chordata</taxon>
        <taxon>Craniata</taxon>
        <taxon>Vertebrata</taxon>
        <taxon>Euteleostomi</taxon>
        <taxon>Actinopterygii</taxon>
        <taxon>Neopterygii</taxon>
        <taxon>Teleostei</taxon>
        <taxon>Anguilliformes</taxon>
        <taxon>Anguillidae</taxon>
        <taxon>Anguilla</taxon>
    </lineage>
</organism>
<reference evidence="1" key="2">
    <citation type="journal article" date="2015" name="Fish Shellfish Immunol.">
        <title>Early steps in the European eel (Anguilla anguilla)-Vibrio vulnificus interaction in the gills: Role of the RtxA13 toxin.</title>
        <authorList>
            <person name="Callol A."/>
            <person name="Pajuelo D."/>
            <person name="Ebbesson L."/>
            <person name="Teles M."/>
            <person name="MacKenzie S."/>
            <person name="Amaro C."/>
        </authorList>
    </citation>
    <scope>NUCLEOTIDE SEQUENCE</scope>
</reference>